<dbReference type="InterPro" id="IPR001464">
    <property type="entry name" value="Annexin"/>
</dbReference>
<reference evidence="10 11" key="1">
    <citation type="submission" date="2019-06" db="EMBL/GenBank/DDBJ databases">
        <title>Draft genome sequence of the filamentous fungus Phialemoniopsis curvata isolated from diesel fuel.</title>
        <authorList>
            <person name="Varaljay V.A."/>
            <person name="Lyon W.J."/>
            <person name="Crouch A.L."/>
            <person name="Drake C.E."/>
            <person name="Hollomon J.M."/>
            <person name="Nadeau L.J."/>
            <person name="Nunn H.S."/>
            <person name="Stevenson B.S."/>
            <person name="Bojanowski C.L."/>
            <person name="Crookes-Goodson W.J."/>
        </authorList>
    </citation>
    <scope>NUCLEOTIDE SEQUENCE [LARGE SCALE GENOMIC DNA]</scope>
    <source>
        <strain evidence="10 11">D216</strain>
    </source>
</reference>
<dbReference type="PROSITE" id="PS51897">
    <property type="entry name" value="ANNEXIN_2"/>
    <property type="match status" value="4"/>
</dbReference>
<gene>
    <name evidence="10" type="ORF">E0L32_002895</name>
</gene>
<dbReference type="SUPFAM" id="SSF51322">
    <property type="entry name" value="Cyanovirin-N"/>
    <property type="match status" value="1"/>
</dbReference>
<dbReference type="Gene3D" id="1.10.220.10">
    <property type="entry name" value="Annexin"/>
    <property type="match status" value="4"/>
</dbReference>
<dbReference type="PRINTS" id="PR01813">
    <property type="entry name" value="ANNEXINFUNGI"/>
</dbReference>
<evidence type="ECO:0000313" key="10">
    <source>
        <dbReference type="EMBL" id="TPX17794.1"/>
    </source>
</evidence>
<protein>
    <recommendedName>
        <fullName evidence="6">Annexin</fullName>
    </recommendedName>
</protein>
<keyword evidence="2 6" id="KW-0677">Repeat</keyword>
<dbReference type="PRINTS" id="PR00196">
    <property type="entry name" value="ANNEXIN"/>
</dbReference>
<name>A0A507BG95_9PEZI</name>
<evidence type="ECO:0000256" key="2">
    <source>
        <dbReference type="ARBA" id="ARBA00022737"/>
    </source>
</evidence>
<feature type="chain" id="PRO_5021314864" description="Annexin" evidence="8">
    <location>
        <begin position="20"/>
        <end position="637"/>
    </location>
</feature>
<keyword evidence="11" id="KW-1185">Reference proteome</keyword>
<dbReference type="Pfam" id="PF08881">
    <property type="entry name" value="CVNH"/>
    <property type="match status" value="1"/>
</dbReference>
<dbReference type="PROSITE" id="PS00223">
    <property type="entry name" value="ANNEXIN_1"/>
    <property type="match status" value="1"/>
</dbReference>
<comment type="domain">
    <text evidence="6">A pair of annexin repeats may form one binding site for calcium and phospholipid.</text>
</comment>
<dbReference type="InterPro" id="IPR018502">
    <property type="entry name" value="Annexin_repeat"/>
</dbReference>
<dbReference type="AlphaFoldDB" id="A0A507BG95"/>
<dbReference type="InParanoid" id="A0A507BG95"/>
<keyword evidence="5 6" id="KW-0111">Calcium/phospholipid-binding</keyword>
<sequence length="637" mass="70214">MHASLVILKLGLLAARAAAEFIRGCSCMLYSTQMSLEKGTDYAVLCHCQADDGHKVDSAIDLDKCITNSWGELKPLANGNFGNSCWSCTNSSKSICCYCDIGGKDHNFDMSCLDLMPELFRSVALNPTRRLPEGPAEMNEFELRSFSAPPCRPDPPGREKYIFAMSYQGYGQPPPPQGGYYQQPPPQGQYGQPPPQQYGYQQPYGQPPPPQGQYGQPPPPQPYGQPPPPQGYGQPPPPPHQYGAPSPQPYGAPPPHQGYGAPPPPPQGHYGQPPPPPQGYGAPPPQPYGAPPPQQGYGAPPPQQYGQQYANVPLTPPSLGYGPPQMIQWDGSSDAQALRTAMKGFGTDEKLLIRVLANKDPLQIETIKAAYKRNIGRDLIADIKSETSSWFEKGLVALCDGPLMHDVHMLFNAVDGPGTKESVLNDVLLGRSNADLRAIKSAYQQTYRRSLEDAVRGDLSMKTERHFMIVLQAARAEDAVPVNKAEVDRDVQELYNATEAKLGTDEMKVCSILSTRNDDQIRAIAYEYQQKYARSLEQVIRKEFSGHMEEALLFQLRHASDKYMHQAALLEDAMAGAGTKDHLLVSRVVRAHWDRNNMAQVRAAYHKRYGRDLAKRIKGETSGDYERLLLACVGENV</sequence>
<comment type="similarity">
    <text evidence="1 6">Belongs to the annexin family.</text>
</comment>
<accession>A0A507BG95</accession>
<dbReference type="FunFam" id="1.10.220.10:FF:000002">
    <property type="entry name" value="Annexin"/>
    <property type="match status" value="1"/>
</dbReference>
<dbReference type="RefSeq" id="XP_030999505.1">
    <property type="nucleotide sequence ID" value="XM_031137135.1"/>
</dbReference>
<feature type="compositionally biased region" description="Pro residues" evidence="7">
    <location>
        <begin position="205"/>
        <end position="303"/>
    </location>
</feature>
<dbReference type="InterPro" id="IPR009117">
    <property type="entry name" value="ANX14"/>
</dbReference>
<dbReference type="FunFam" id="1.10.220.10:FF:000005">
    <property type="entry name" value="Annexin"/>
    <property type="match status" value="1"/>
</dbReference>
<dbReference type="GeneID" id="41970342"/>
<organism evidence="10 11">
    <name type="scientific">Thyridium curvatum</name>
    <dbReference type="NCBI Taxonomy" id="1093900"/>
    <lineage>
        <taxon>Eukaryota</taxon>
        <taxon>Fungi</taxon>
        <taxon>Dikarya</taxon>
        <taxon>Ascomycota</taxon>
        <taxon>Pezizomycotina</taxon>
        <taxon>Sordariomycetes</taxon>
        <taxon>Sordariomycetidae</taxon>
        <taxon>Thyridiales</taxon>
        <taxon>Thyridiaceae</taxon>
        <taxon>Thyridium</taxon>
    </lineage>
</organism>
<dbReference type="GO" id="GO:0005886">
    <property type="term" value="C:plasma membrane"/>
    <property type="evidence" value="ECO:0007669"/>
    <property type="project" value="TreeGrafter"/>
</dbReference>
<dbReference type="InterPro" id="IPR036673">
    <property type="entry name" value="Cyanovirin-N_sf"/>
</dbReference>
<dbReference type="STRING" id="1093900.A0A507BG95"/>
<feature type="region of interest" description="Disordered" evidence="7">
    <location>
        <begin position="167"/>
        <end position="319"/>
    </location>
</feature>
<dbReference type="GO" id="GO:0005544">
    <property type="term" value="F:calcium-dependent phospholipid binding"/>
    <property type="evidence" value="ECO:0007669"/>
    <property type="project" value="UniProtKB-KW"/>
</dbReference>
<keyword evidence="8" id="KW-0732">Signal</keyword>
<dbReference type="GO" id="GO:0005509">
    <property type="term" value="F:calcium ion binding"/>
    <property type="evidence" value="ECO:0007669"/>
    <property type="project" value="InterPro"/>
</dbReference>
<evidence type="ECO:0000256" key="8">
    <source>
        <dbReference type="SAM" id="SignalP"/>
    </source>
</evidence>
<evidence type="ECO:0000256" key="6">
    <source>
        <dbReference type="RuleBase" id="RU003540"/>
    </source>
</evidence>
<evidence type="ECO:0000256" key="7">
    <source>
        <dbReference type="SAM" id="MobiDB-lite"/>
    </source>
</evidence>
<dbReference type="GO" id="GO:0001786">
    <property type="term" value="F:phosphatidylserine binding"/>
    <property type="evidence" value="ECO:0007669"/>
    <property type="project" value="TreeGrafter"/>
</dbReference>
<dbReference type="GO" id="GO:0005634">
    <property type="term" value="C:nucleus"/>
    <property type="evidence" value="ECO:0007669"/>
    <property type="project" value="TreeGrafter"/>
</dbReference>
<feature type="domain" description="Cyanovirin-N" evidence="9">
    <location>
        <begin position="31"/>
        <end position="91"/>
    </location>
</feature>
<evidence type="ECO:0000256" key="1">
    <source>
        <dbReference type="ARBA" id="ARBA00007831"/>
    </source>
</evidence>
<evidence type="ECO:0000256" key="3">
    <source>
        <dbReference type="ARBA" id="ARBA00022837"/>
    </source>
</evidence>
<feature type="signal peptide" evidence="8">
    <location>
        <begin position="1"/>
        <end position="19"/>
    </location>
</feature>
<dbReference type="OrthoDB" id="37886at2759"/>
<evidence type="ECO:0000256" key="5">
    <source>
        <dbReference type="ARBA" id="ARBA00023302"/>
    </source>
</evidence>
<dbReference type="InterPro" id="IPR018252">
    <property type="entry name" value="Annexin_repeat_CS"/>
</dbReference>
<dbReference type="SMART" id="SM00335">
    <property type="entry name" value="ANX"/>
    <property type="match status" value="4"/>
</dbReference>
<evidence type="ECO:0000259" key="9">
    <source>
        <dbReference type="Pfam" id="PF08881"/>
    </source>
</evidence>
<evidence type="ECO:0000256" key="4">
    <source>
        <dbReference type="ARBA" id="ARBA00023216"/>
    </source>
</evidence>
<dbReference type="InterPro" id="IPR037104">
    <property type="entry name" value="Annexin_sf"/>
</dbReference>
<dbReference type="GO" id="GO:0012506">
    <property type="term" value="C:vesicle membrane"/>
    <property type="evidence" value="ECO:0007669"/>
    <property type="project" value="TreeGrafter"/>
</dbReference>
<comment type="caution">
    <text evidence="10">The sequence shown here is derived from an EMBL/GenBank/DDBJ whole genome shotgun (WGS) entry which is preliminary data.</text>
</comment>
<proteinExistence type="inferred from homology"/>
<dbReference type="SUPFAM" id="SSF47874">
    <property type="entry name" value="Annexin"/>
    <property type="match status" value="1"/>
</dbReference>
<feature type="compositionally biased region" description="Pro residues" evidence="7">
    <location>
        <begin position="172"/>
        <end position="196"/>
    </location>
</feature>
<dbReference type="PANTHER" id="PTHR10502">
    <property type="entry name" value="ANNEXIN"/>
    <property type="match status" value="1"/>
</dbReference>
<evidence type="ECO:0000313" key="11">
    <source>
        <dbReference type="Proteomes" id="UP000319257"/>
    </source>
</evidence>
<dbReference type="InterPro" id="IPR011058">
    <property type="entry name" value="Cyanovirin-N"/>
</dbReference>
<keyword evidence="3 6" id="KW-0106">Calcium</keyword>
<dbReference type="Gene3D" id="2.30.60.10">
    <property type="entry name" value="Cyanovirin-N"/>
    <property type="match status" value="1"/>
</dbReference>
<keyword evidence="4 6" id="KW-0041">Annexin</keyword>
<dbReference type="Proteomes" id="UP000319257">
    <property type="component" value="Unassembled WGS sequence"/>
</dbReference>
<dbReference type="GO" id="GO:0005737">
    <property type="term" value="C:cytoplasm"/>
    <property type="evidence" value="ECO:0007669"/>
    <property type="project" value="TreeGrafter"/>
</dbReference>
<dbReference type="Pfam" id="PF00191">
    <property type="entry name" value="Annexin"/>
    <property type="match status" value="4"/>
</dbReference>
<dbReference type="EMBL" id="SKBQ01000012">
    <property type="protein sequence ID" value="TPX17794.1"/>
    <property type="molecule type" value="Genomic_DNA"/>
</dbReference>
<dbReference type="PANTHER" id="PTHR10502:SF102">
    <property type="entry name" value="ANNEXIN B11"/>
    <property type="match status" value="1"/>
</dbReference>